<proteinExistence type="inferred from homology"/>
<comment type="similarity">
    <text evidence="1">Belongs to the NAD(P)-dependent epimerase/dehydratase family.</text>
</comment>
<keyword evidence="4" id="KW-1185">Reference proteome</keyword>
<evidence type="ECO:0000259" key="2">
    <source>
        <dbReference type="Pfam" id="PF01370"/>
    </source>
</evidence>
<dbReference type="AlphaFoldDB" id="A0A1C6SSA2"/>
<protein>
    <submittedName>
        <fullName evidence="3">UDP-glucose 4-epimerase</fullName>
    </submittedName>
</protein>
<feature type="domain" description="NAD-dependent epimerase/dehydratase" evidence="2">
    <location>
        <begin position="5"/>
        <end position="241"/>
    </location>
</feature>
<dbReference type="OrthoDB" id="9801785at2"/>
<sequence>MRVVTTGAAGFIGSTLVDRLLREGHSVLAVDDLSTGHLDNLAESADDPRLTFLESDVVADAARREMTAYRAEVVFHLAAQMDVRHSVADPVGDARRNVLGSLAVLESARASGARKLVFASSGGTIYGDQPTYPVHESADLDPICPYGAAKVCGETYLRVYRHLHRLQTTALALGNVYGPRQDPHGEAGVVSIFASALMEGRPTMIFGAGGATRDYVYVDDVVEAFVLAAGPAGDGLRLNIGTGRETSVRQLHRLIAEVVERPDTPKFMPPRAGELDRVGLDCGAAQRVLGWRAKVDLTEGLSRTVAWLQDRVDAAHSPAAPASRHAVVGQTYLVPAVKRDRSEARERR</sequence>
<dbReference type="EMBL" id="FMHV01000002">
    <property type="protein sequence ID" value="SCL32239.1"/>
    <property type="molecule type" value="Genomic_DNA"/>
</dbReference>
<organism evidence="3 4">
    <name type="scientific">Micromonospora rhizosphaerae</name>
    <dbReference type="NCBI Taxonomy" id="568872"/>
    <lineage>
        <taxon>Bacteria</taxon>
        <taxon>Bacillati</taxon>
        <taxon>Actinomycetota</taxon>
        <taxon>Actinomycetes</taxon>
        <taxon>Micromonosporales</taxon>
        <taxon>Micromonosporaceae</taxon>
        <taxon>Micromonospora</taxon>
    </lineage>
</organism>
<dbReference type="InterPro" id="IPR036291">
    <property type="entry name" value="NAD(P)-bd_dom_sf"/>
</dbReference>
<dbReference type="Pfam" id="PF01370">
    <property type="entry name" value="Epimerase"/>
    <property type="match status" value="1"/>
</dbReference>
<evidence type="ECO:0000313" key="3">
    <source>
        <dbReference type="EMBL" id="SCL32239.1"/>
    </source>
</evidence>
<accession>A0A1C6SSA2</accession>
<dbReference type="Proteomes" id="UP000199413">
    <property type="component" value="Unassembled WGS sequence"/>
</dbReference>
<evidence type="ECO:0000256" key="1">
    <source>
        <dbReference type="ARBA" id="ARBA00007637"/>
    </source>
</evidence>
<dbReference type="STRING" id="568872.GA0070624_4426"/>
<dbReference type="RefSeq" id="WP_091343972.1">
    <property type="nucleotide sequence ID" value="NZ_FMHV01000002.1"/>
</dbReference>
<gene>
    <name evidence="3" type="ORF">GA0070624_4426</name>
</gene>
<name>A0A1C6SSA2_9ACTN</name>
<dbReference type="InterPro" id="IPR001509">
    <property type="entry name" value="Epimerase_deHydtase"/>
</dbReference>
<evidence type="ECO:0000313" key="4">
    <source>
        <dbReference type="Proteomes" id="UP000199413"/>
    </source>
</evidence>
<dbReference type="Gene3D" id="3.90.25.10">
    <property type="entry name" value="UDP-galactose 4-epimerase, domain 1"/>
    <property type="match status" value="1"/>
</dbReference>
<dbReference type="SUPFAM" id="SSF51735">
    <property type="entry name" value="NAD(P)-binding Rossmann-fold domains"/>
    <property type="match status" value="1"/>
</dbReference>
<dbReference type="PANTHER" id="PTHR43000">
    <property type="entry name" value="DTDP-D-GLUCOSE 4,6-DEHYDRATASE-RELATED"/>
    <property type="match status" value="1"/>
</dbReference>
<dbReference type="Gene3D" id="3.40.50.720">
    <property type="entry name" value="NAD(P)-binding Rossmann-like Domain"/>
    <property type="match status" value="1"/>
</dbReference>
<reference evidence="4" key="1">
    <citation type="submission" date="2016-06" db="EMBL/GenBank/DDBJ databases">
        <authorList>
            <person name="Varghese N."/>
            <person name="Submissions Spin"/>
        </authorList>
    </citation>
    <scope>NUCLEOTIDE SEQUENCE [LARGE SCALE GENOMIC DNA]</scope>
    <source>
        <strain evidence="4">DSM 45431</strain>
    </source>
</reference>